<dbReference type="Gene3D" id="2.60.40.640">
    <property type="match status" value="2"/>
</dbReference>
<evidence type="ECO:0000259" key="3">
    <source>
        <dbReference type="SMART" id="SM01017"/>
    </source>
</evidence>
<dbReference type="InterPro" id="IPR011022">
    <property type="entry name" value="Arrestin_C-like"/>
</dbReference>
<evidence type="ECO:0000313" key="5">
    <source>
        <dbReference type="Proteomes" id="UP000076502"/>
    </source>
</evidence>
<dbReference type="OrthoDB" id="2333384at2759"/>
<reference evidence="4 5" key="1">
    <citation type="submission" date="2015-07" db="EMBL/GenBank/DDBJ databases">
        <title>The genome of Dufourea novaeangliae.</title>
        <authorList>
            <person name="Pan H."/>
            <person name="Kapheim K."/>
        </authorList>
    </citation>
    <scope>NUCLEOTIDE SEQUENCE [LARGE SCALE GENOMIC DNA]</scope>
    <source>
        <strain evidence="4">0120121106</strain>
        <tissue evidence="4">Whole body</tissue>
    </source>
</reference>
<organism evidence="4 5">
    <name type="scientific">Dufourea novaeangliae</name>
    <name type="common">Sweat bee</name>
    <dbReference type="NCBI Taxonomy" id="178035"/>
    <lineage>
        <taxon>Eukaryota</taxon>
        <taxon>Metazoa</taxon>
        <taxon>Ecdysozoa</taxon>
        <taxon>Arthropoda</taxon>
        <taxon>Hexapoda</taxon>
        <taxon>Insecta</taxon>
        <taxon>Pterygota</taxon>
        <taxon>Neoptera</taxon>
        <taxon>Endopterygota</taxon>
        <taxon>Hymenoptera</taxon>
        <taxon>Apocrita</taxon>
        <taxon>Aculeata</taxon>
        <taxon>Apoidea</taxon>
        <taxon>Anthophila</taxon>
        <taxon>Halictidae</taxon>
        <taxon>Rophitinae</taxon>
        <taxon>Dufourea</taxon>
    </lineage>
</organism>
<evidence type="ECO:0000256" key="2">
    <source>
        <dbReference type="ARBA" id="ARBA00022606"/>
    </source>
</evidence>
<dbReference type="InterPro" id="IPR011021">
    <property type="entry name" value="Arrestin-like_N"/>
</dbReference>
<dbReference type="STRING" id="178035.A0A154PQX7"/>
<dbReference type="EMBL" id="KQ435037">
    <property type="protein sequence ID" value="KZC14147.1"/>
    <property type="molecule type" value="Genomic_DNA"/>
</dbReference>
<dbReference type="PANTHER" id="PTHR11188">
    <property type="entry name" value="ARRESTIN DOMAIN CONTAINING PROTEIN"/>
    <property type="match status" value="1"/>
</dbReference>
<dbReference type="SUPFAM" id="SSF81296">
    <property type="entry name" value="E set domains"/>
    <property type="match status" value="2"/>
</dbReference>
<evidence type="ECO:0000256" key="1">
    <source>
        <dbReference type="ARBA" id="ARBA00005298"/>
    </source>
</evidence>
<feature type="domain" description="Arrestin C-terminal-like" evidence="3">
    <location>
        <begin position="182"/>
        <end position="311"/>
    </location>
</feature>
<sequence length="430" mass="48368">MSSSLRNFRLDFERQGATYFPGEIVRGKIILETTKDKNVRGLYFSVRGFASVHWTERRSSGGRAGRSSSHRRSYTNTQEYFKLKINVLSTNEAESSVHIPAGYTQYCYEFQLPYNIPSSFEHEYGHVRYTVKAVIDRPWKFDHECKAAFTVVSILDLNGRREKCQPIYDELEKTFCCCCCTMKGSLDAFVKVPTSGYVPGQTIVTSLEYNNSTSSIRITKINAKLQREIKFHATSKTKTVFSNFMSTKYSGPFESKGETVLDIKVPPIPPSNLFHCKIIDLNYKLKVAIHVSGLYCKLEKSYPLLIGSVPLYWEPYEQPNVVSGVFKGPATSIPVALSDAPHMSEDIPSDSGPSSRQPPPLGFILPYPAATTANMDIPPPSYEECVSGAQHIRDHDESDYVHGADSPFVPRYPVFNYPAPSMLVINFFTT</sequence>
<dbReference type="Pfam" id="PF00339">
    <property type="entry name" value="Arrestin_N"/>
    <property type="match status" value="1"/>
</dbReference>
<name>A0A154PQX7_DUFNO</name>
<dbReference type="GO" id="GO:0015031">
    <property type="term" value="P:protein transport"/>
    <property type="evidence" value="ECO:0007669"/>
    <property type="project" value="TreeGrafter"/>
</dbReference>
<dbReference type="AlphaFoldDB" id="A0A154PQX7"/>
<dbReference type="Pfam" id="PF02752">
    <property type="entry name" value="Arrestin_C"/>
    <property type="match status" value="1"/>
</dbReference>
<dbReference type="InterPro" id="IPR050357">
    <property type="entry name" value="Arrestin_domain-protein"/>
</dbReference>
<dbReference type="InterPro" id="IPR014756">
    <property type="entry name" value="Ig_E-set"/>
</dbReference>
<gene>
    <name evidence="4" type="ORF">WN55_06379</name>
</gene>
<accession>A0A154PQX7</accession>
<keyword evidence="5" id="KW-1185">Reference proteome</keyword>
<protein>
    <submittedName>
        <fullName evidence="4">Arrestin domain-containing protein 2</fullName>
    </submittedName>
</protein>
<dbReference type="PANTHER" id="PTHR11188:SF176">
    <property type="entry name" value="ARRESTIN DOMAIN-CONTAINING PROTEIN 1"/>
    <property type="match status" value="1"/>
</dbReference>
<dbReference type="SMART" id="SM01017">
    <property type="entry name" value="Arrestin_C"/>
    <property type="match status" value="1"/>
</dbReference>
<dbReference type="GO" id="GO:0005737">
    <property type="term" value="C:cytoplasm"/>
    <property type="evidence" value="ECO:0007669"/>
    <property type="project" value="TreeGrafter"/>
</dbReference>
<dbReference type="InterPro" id="IPR014752">
    <property type="entry name" value="Arrestin-like_C"/>
</dbReference>
<proteinExistence type="inferred from homology"/>
<keyword evidence="2" id="KW-0716">Sensory transduction</keyword>
<comment type="similarity">
    <text evidence="1">Belongs to the arrestin family.</text>
</comment>
<dbReference type="Proteomes" id="UP000076502">
    <property type="component" value="Unassembled WGS sequence"/>
</dbReference>
<evidence type="ECO:0000313" key="4">
    <source>
        <dbReference type="EMBL" id="KZC14147.1"/>
    </source>
</evidence>